<keyword evidence="1" id="KW-0732">Signal</keyword>
<organism evidence="2 3">
    <name type="scientific">Austropuccinia psidii MF-1</name>
    <dbReference type="NCBI Taxonomy" id="1389203"/>
    <lineage>
        <taxon>Eukaryota</taxon>
        <taxon>Fungi</taxon>
        <taxon>Dikarya</taxon>
        <taxon>Basidiomycota</taxon>
        <taxon>Pucciniomycotina</taxon>
        <taxon>Pucciniomycetes</taxon>
        <taxon>Pucciniales</taxon>
        <taxon>Sphaerophragmiaceae</taxon>
        <taxon>Austropuccinia</taxon>
    </lineage>
</organism>
<dbReference type="Proteomes" id="UP000765509">
    <property type="component" value="Unassembled WGS sequence"/>
</dbReference>
<dbReference type="AlphaFoldDB" id="A0A9Q3CJ02"/>
<evidence type="ECO:0000313" key="3">
    <source>
        <dbReference type="Proteomes" id="UP000765509"/>
    </source>
</evidence>
<evidence type="ECO:0000313" key="2">
    <source>
        <dbReference type="EMBL" id="MBW0483965.1"/>
    </source>
</evidence>
<feature type="signal peptide" evidence="1">
    <location>
        <begin position="1"/>
        <end position="31"/>
    </location>
</feature>
<gene>
    <name evidence="2" type="ORF">O181_023680</name>
</gene>
<protein>
    <submittedName>
        <fullName evidence="2">Uncharacterized protein</fullName>
    </submittedName>
</protein>
<feature type="chain" id="PRO_5040181642" evidence="1">
    <location>
        <begin position="32"/>
        <end position="450"/>
    </location>
</feature>
<name>A0A9Q3CJ02_9BASI</name>
<keyword evidence="3" id="KW-1185">Reference proteome</keyword>
<proteinExistence type="predicted"/>
<evidence type="ECO:0000256" key="1">
    <source>
        <dbReference type="SAM" id="SignalP"/>
    </source>
</evidence>
<sequence length="450" mass="51748">MSCFQKYSLNNRWFSMWGYLIHLILLQPGCAPFPGPGSLSTVANEAPQARQFSHQWVFNPALANLAGTSHTSEEIYMPLNTGFPGGTMEGQPLIVPLYYYCFGNQAHIINSGASENYLLPLESFRPVTFFYPYSPHPQQVIGNIRHHEQQPGGSLRNIVGLVSYVIKLNSRKVKEELKKIPNPIWPSTTAEAVSGDFCTLRPFNLFKMKSRSSLRATALSAYQLQRLRAVFNSQTERISNRKHVLNSLLECQKLSIVYRTYEIRGSDKELFGYISLVDRTGGFHNRRYILTHIEQLVQEAAFLHSMTLKLRQMRETQEKKDFFSWLLNEAFNPSFQNSLPIIGKVHTLQKLDSSAFGEAQTILLLALSHPNIIEVADGAALSLVALWYKEKKPEIWEKEFQNSRKSFFLKFIEILRTKITDALYIEYWCCKECKAMDLIEQAREKRMRLE</sequence>
<dbReference type="EMBL" id="AVOT02007461">
    <property type="protein sequence ID" value="MBW0483965.1"/>
    <property type="molecule type" value="Genomic_DNA"/>
</dbReference>
<comment type="caution">
    <text evidence="2">The sequence shown here is derived from an EMBL/GenBank/DDBJ whole genome shotgun (WGS) entry which is preliminary data.</text>
</comment>
<accession>A0A9Q3CJ02</accession>
<reference evidence="2" key="1">
    <citation type="submission" date="2021-03" db="EMBL/GenBank/DDBJ databases">
        <title>Draft genome sequence of rust myrtle Austropuccinia psidii MF-1, a brazilian biotype.</title>
        <authorList>
            <person name="Quecine M.C."/>
            <person name="Pachon D.M.R."/>
            <person name="Bonatelli M.L."/>
            <person name="Correr F.H."/>
            <person name="Franceschini L.M."/>
            <person name="Leite T.F."/>
            <person name="Margarido G.R.A."/>
            <person name="Almeida C.A."/>
            <person name="Ferrarezi J.A."/>
            <person name="Labate C.A."/>
        </authorList>
    </citation>
    <scope>NUCLEOTIDE SEQUENCE</scope>
    <source>
        <strain evidence="2">MF-1</strain>
    </source>
</reference>